<evidence type="ECO:0000313" key="5">
    <source>
        <dbReference type="Proteomes" id="UP000635477"/>
    </source>
</evidence>
<dbReference type="Proteomes" id="UP000635477">
    <property type="component" value="Unassembled WGS sequence"/>
</dbReference>
<dbReference type="AlphaFoldDB" id="A0A8H4UPL3"/>
<organism evidence="4 5">
    <name type="scientific">Fusarium zealandicum</name>
    <dbReference type="NCBI Taxonomy" id="1053134"/>
    <lineage>
        <taxon>Eukaryota</taxon>
        <taxon>Fungi</taxon>
        <taxon>Dikarya</taxon>
        <taxon>Ascomycota</taxon>
        <taxon>Pezizomycotina</taxon>
        <taxon>Sordariomycetes</taxon>
        <taxon>Hypocreomycetidae</taxon>
        <taxon>Hypocreales</taxon>
        <taxon>Nectriaceae</taxon>
        <taxon>Fusarium</taxon>
        <taxon>Fusarium staphyleae species complex</taxon>
    </lineage>
</organism>
<dbReference type="InterPro" id="IPR053181">
    <property type="entry name" value="EcdB-like_regulator"/>
</dbReference>
<dbReference type="SMART" id="SM00066">
    <property type="entry name" value="GAL4"/>
    <property type="match status" value="1"/>
</dbReference>
<accession>A0A8H4UPL3</accession>
<dbReference type="CDD" id="cd12148">
    <property type="entry name" value="fungal_TF_MHR"/>
    <property type="match status" value="1"/>
</dbReference>
<name>A0A8H4UPL3_9HYPO</name>
<dbReference type="Gene3D" id="4.10.240.10">
    <property type="entry name" value="Zn(2)-C6 fungal-type DNA-binding domain"/>
    <property type="match status" value="1"/>
</dbReference>
<sequence>MTSQIQSDQVPDEASGGSERRAGKRPAARGTAFYPRKRANTACQVCRARKTKCDNRKPTCSYCLSVGATCIQSPADLSAFDPASLKILERLDELERLLREPQSDRAIGTGAALAGSRPEQGQNADETPVMRLPSASSTPAGAIQDPNDIPLRSILPEKIESLFLWSVLAQPATHAHIPLDCFEPAYSCSPGTSSLGGLLDVDTQGLKVLLDNFFIHVHCKNPILEEAEIRHLVTSTLLEGIDWSPNSCLALIICALGKIATPLGPSVQAKPDTPAYMEAQVLFHAAQKRIGTLLTTSDIVGAQCMFLSGVFMMCTFKPFEAWRFFSQALAGCQTLPFLQRASRIVMSLSEPSPELAKLRADETQQEAVYWSAWKSERELRQELVLPDFNMPHSMSVLYPPFFPTPPHPLDSVKAIDSHRQRASWLFYLAEISLRRLSSRVCDEILQLHRASASNLDFLNELAAMLPVYETQVNQWSGSLPPELSIAGPPAEDNVCVFVLRGHFVNFFETIYWPFVMAYLAALERGLPMFVSGQEHAQRGLEYHLLRVGVNEPGFLHRHHGTWLMIRSCIRTAIVLLAAASLGAVMPKGWQDAVHGIVRLMSLWEAEVPELPAQKAVLQGIMLGLDGTS</sequence>
<dbReference type="SUPFAM" id="SSF57701">
    <property type="entry name" value="Zn2/Cys6 DNA-binding domain"/>
    <property type="match status" value="1"/>
</dbReference>
<comment type="caution">
    <text evidence="4">The sequence shown here is derived from an EMBL/GenBank/DDBJ whole genome shotgun (WGS) entry which is preliminary data.</text>
</comment>
<keyword evidence="1" id="KW-0539">Nucleus</keyword>
<proteinExistence type="predicted"/>
<evidence type="ECO:0000256" key="2">
    <source>
        <dbReference type="SAM" id="MobiDB-lite"/>
    </source>
</evidence>
<gene>
    <name evidence="4" type="ORF">FZEAL_3385</name>
</gene>
<dbReference type="OrthoDB" id="4356994at2759"/>
<evidence type="ECO:0000256" key="1">
    <source>
        <dbReference type="ARBA" id="ARBA00023242"/>
    </source>
</evidence>
<protein>
    <recommendedName>
        <fullName evidence="3">Zn(2)-C6 fungal-type domain-containing protein</fullName>
    </recommendedName>
</protein>
<dbReference type="CDD" id="cd00067">
    <property type="entry name" value="GAL4"/>
    <property type="match status" value="1"/>
</dbReference>
<dbReference type="Pfam" id="PF00172">
    <property type="entry name" value="Zn_clus"/>
    <property type="match status" value="1"/>
</dbReference>
<dbReference type="PANTHER" id="PTHR47785:SF7">
    <property type="entry name" value="ZN(II)2CYS6 TRANSCRIPTION FACTOR (EUROFUNG)"/>
    <property type="match status" value="1"/>
</dbReference>
<reference evidence="4" key="2">
    <citation type="submission" date="2020-05" db="EMBL/GenBank/DDBJ databases">
        <authorList>
            <person name="Kim H.-S."/>
            <person name="Proctor R.H."/>
            <person name="Brown D.W."/>
        </authorList>
    </citation>
    <scope>NUCLEOTIDE SEQUENCE</scope>
    <source>
        <strain evidence="4">NRRL 22465</strain>
    </source>
</reference>
<dbReference type="GO" id="GO:0008270">
    <property type="term" value="F:zinc ion binding"/>
    <property type="evidence" value="ECO:0007669"/>
    <property type="project" value="InterPro"/>
</dbReference>
<dbReference type="GO" id="GO:0000981">
    <property type="term" value="F:DNA-binding transcription factor activity, RNA polymerase II-specific"/>
    <property type="evidence" value="ECO:0007669"/>
    <property type="project" value="InterPro"/>
</dbReference>
<dbReference type="PROSITE" id="PS50048">
    <property type="entry name" value="ZN2_CY6_FUNGAL_2"/>
    <property type="match status" value="1"/>
</dbReference>
<reference evidence="4" key="1">
    <citation type="journal article" date="2020" name="BMC Genomics">
        <title>Correction to: Identification and distribution of gene clusters required for synthesis of sphingolipid metabolism inhibitors in diverse species of the filamentous fungus Fusarium.</title>
        <authorList>
            <person name="Kim H.S."/>
            <person name="Lohmar J.M."/>
            <person name="Busman M."/>
            <person name="Brown D.W."/>
            <person name="Naumann T.A."/>
            <person name="Divon H.H."/>
            <person name="Lysoe E."/>
            <person name="Uhlig S."/>
            <person name="Proctor R.H."/>
        </authorList>
    </citation>
    <scope>NUCLEOTIDE SEQUENCE</scope>
    <source>
        <strain evidence="4">NRRL 22465</strain>
    </source>
</reference>
<feature type="region of interest" description="Disordered" evidence="2">
    <location>
        <begin position="1"/>
        <end position="33"/>
    </location>
</feature>
<feature type="domain" description="Zn(2)-C6 fungal-type" evidence="3">
    <location>
        <begin position="42"/>
        <end position="72"/>
    </location>
</feature>
<evidence type="ECO:0000313" key="4">
    <source>
        <dbReference type="EMBL" id="KAF4980636.1"/>
    </source>
</evidence>
<keyword evidence="5" id="KW-1185">Reference proteome</keyword>
<dbReference type="EMBL" id="JABEYC010000215">
    <property type="protein sequence ID" value="KAF4980636.1"/>
    <property type="molecule type" value="Genomic_DNA"/>
</dbReference>
<dbReference type="InterPro" id="IPR036864">
    <property type="entry name" value="Zn2-C6_fun-type_DNA-bd_sf"/>
</dbReference>
<dbReference type="PROSITE" id="PS00463">
    <property type="entry name" value="ZN2_CY6_FUNGAL_1"/>
    <property type="match status" value="1"/>
</dbReference>
<evidence type="ECO:0000259" key="3">
    <source>
        <dbReference type="PROSITE" id="PS50048"/>
    </source>
</evidence>
<dbReference type="PANTHER" id="PTHR47785">
    <property type="entry name" value="ZN(II)2CYS6 TRANSCRIPTION FACTOR (EUROFUNG)-RELATED-RELATED"/>
    <property type="match status" value="1"/>
</dbReference>
<dbReference type="InterPro" id="IPR001138">
    <property type="entry name" value="Zn2Cys6_DnaBD"/>
</dbReference>